<comment type="caution">
    <text evidence="1">The sequence shown here is derived from an EMBL/GenBank/DDBJ whole genome shotgun (WGS) entry which is preliminary data.</text>
</comment>
<evidence type="ECO:0000313" key="2">
    <source>
        <dbReference type="Proteomes" id="UP000805649"/>
    </source>
</evidence>
<keyword evidence="2" id="KW-1185">Reference proteome</keyword>
<accession>A0ACC3ZLF7</accession>
<name>A0ACC3ZLF7_COLTU</name>
<gene>
    <name evidence="1" type="ORF">CTRU02_202813</name>
</gene>
<proteinExistence type="predicted"/>
<organism evidence="1 2">
    <name type="scientific">Colletotrichum truncatum</name>
    <name type="common">Anthracnose fungus</name>
    <name type="synonym">Colletotrichum capsici</name>
    <dbReference type="NCBI Taxonomy" id="5467"/>
    <lineage>
        <taxon>Eukaryota</taxon>
        <taxon>Fungi</taxon>
        <taxon>Dikarya</taxon>
        <taxon>Ascomycota</taxon>
        <taxon>Pezizomycotina</taxon>
        <taxon>Sordariomycetes</taxon>
        <taxon>Hypocreomycetidae</taxon>
        <taxon>Glomerellales</taxon>
        <taxon>Glomerellaceae</taxon>
        <taxon>Colletotrichum</taxon>
        <taxon>Colletotrichum truncatum species complex</taxon>
    </lineage>
</organism>
<protein>
    <submittedName>
        <fullName evidence="1">Integral membrane protein</fullName>
    </submittedName>
</protein>
<dbReference type="Proteomes" id="UP000805649">
    <property type="component" value="Unassembled WGS sequence"/>
</dbReference>
<evidence type="ECO:0000313" key="1">
    <source>
        <dbReference type="EMBL" id="KAL0944926.1"/>
    </source>
</evidence>
<reference evidence="1 2" key="1">
    <citation type="journal article" date="2020" name="Phytopathology">
        <title>Genome Sequence Resources of Colletotrichum truncatum, C. plurivorum, C. musicola, and C. sojae: Four Species Pathogenic to Soybean (Glycine max).</title>
        <authorList>
            <person name="Rogerio F."/>
            <person name="Boufleur T.R."/>
            <person name="Ciampi-Guillardi M."/>
            <person name="Sukno S.A."/>
            <person name="Thon M.R."/>
            <person name="Massola Junior N.S."/>
            <person name="Baroncelli R."/>
        </authorList>
    </citation>
    <scope>NUCLEOTIDE SEQUENCE [LARGE SCALE GENOMIC DNA]</scope>
    <source>
        <strain evidence="1 2">CMES1059</strain>
    </source>
</reference>
<sequence>MPSQKWVNSHPEGLKTHLENPTDVSHTVSFVTHLLTTASVCAFMLLRCYVKAFITPPFNVDDLYRFGGGFHIYEISQADFVNFSELQALYVHTLIYSLTSYFTKLALLLVNTRIFRADRTTVLRTYVLIILTTGYHMPTFAIKANICQPINGFWDLTIKTSCFNRQAIFFADTAISVITNLAILYIPIPVVLALRIPWSKRLKIIAMLNLGGIAIVASMVRMILGISLRKLYDEPVDIIRLSLFSTADVSIGIICTCLPAVNILITHWYNSKPVSTRGGRAYFCPVEFRH</sequence>
<dbReference type="EMBL" id="VUJX02000001">
    <property type="protein sequence ID" value="KAL0944926.1"/>
    <property type="molecule type" value="Genomic_DNA"/>
</dbReference>